<feature type="active site" description="Proton acceptor" evidence="4">
    <location>
        <position position="320"/>
    </location>
</feature>
<dbReference type="SUPFAM" id="SSF54060">
    <property type="entry name" value="His-Me finger endonucleases"/>
    <property type="match status" value="1"/>
</dbReference>
<evidence type="ECO:0000313" key="10">
    <source>
        <dbReference type="EMBL" id="KAK8392971.1"/>
    </source>
</evidence>
<keyword evidence="3" id="KW-0378">Hydrolase</keyword>
<dbReference type="GO" id="GO:0004521">
    <property type="term" value="F:RNA endonuclease activity"/>
    <property type="evidence" value="ECO:0007669"/>
    <property type="project" value="TreeGrafter"/>
</dbReference>
<sequence length="491" mass="56065">MMRLRTALWLAMMMMVLSNPVNARRRRPRNRGGHSRSQQSEQLWIPQMSEGQVVEQGGTTDPWLPVNFVQPQQAPLYENPWLPQVPANLPRDTWAPIEIEQTQQRIPWFEQRPQTNSCTFRYDGVPSEYIHPFLVDTERQELIYPDIVRRQQIVTLTSGTTVLASCPGSGNYLARNKQPRVYITCRNSQLYRGRNPVSWADLGCHKKIKPTLKSGESCGKDSRMHFIGWDIRRGLYLPQISVCFNRKLETSVFVTHTIHGRFIDAKVVEPSRPSFKNNRMFSVSLNRQYKKAKQRELASQYLRSMDELSGKGQHYLAKGHLAPDADFVLEAEQDATYYYINVVPQWQAVNNGNWKSLESAVRELAEERQATLEVYTGTHGILELPDVNSHPTTMFLGGKVVPVPALMWKVIHDPAANTAVAIVVINDVKERPSSGSWRSRHPPCSTVCSDLGWVDWEVDDVTEGRTFCCTVDDLRQTIPHLPRLSGVNLFV</sequence>
<name>A0AAW0TZM5_SCYPA</name>
<accession>A0AAW0TZM5</accession>
<keyword evidence="3" id="KW-0255">Endonuclease</keyword>
<evidence type="ECO:0000256" key="1">
    <source>
        <dbReference type="ARBA" id="ARBA00010052"/>
    </source>
</evidence>
<dbReference type="SMART" id="SM00892">
    <property type="entry name" value="Endonuclease_NS"/>
    <property type="match status" value="1"/>
</dbReference>
<feature type="domain" description="DNA/RNA non-specific endonuclease/pyrophosphatase/phosphodiesterase" evidence="9">
    <location>
        <begin position="236"/>
        <end position="474"/>
    </location>
</feature>
<evidence type="ECO:0000256" key="7">
    <source>
        <dbReference type="SAM" id="SignalP"/>
    </source>
</evidence>
<proteinExistence type="inferred from homology"/>
<dbReference type="PANTHER" id="PTHR13966">
    <property type="entry name" value="ENDONUCLEASE RELATED"/>
    <property type="match status" value="1"/>
</dbReference>
<evidence type="ECO:0000256" key="2">
    <source>
        <dbReference type="ARBA" id="ARBA00022722"/>
    </source>
</evidence>
<feature type="chain" id="PRO_5043822132" evidence="7">
    <location>
        <begin position="24"/>
        <end position="491"/>
    </location>
</feature>
<dbReference type="GO" id="GO:0000014">
    <property type="term" value="F:single-stranded DNA endodeoxyribonuclease activity"/>
    <property type="evidence" value="ECO:0007669"/>
    <property type="project" value="TreeGrafter"/>
</dbReference>
<dbReference type="Proteomes" id="UP001487740">
    <property type="component" value="Unassembled WGS sequence"/>
</dbReference>
<dbReference type="GO" id="GO:0005743">
    <property type="term" value="C:mitochondrial inner membrane"/>
    <property type="evidence" value="ECO:0007669"/>
    <property type="project" value="TreeGrafter"/>
</dbReference>
<keyword evidence="7" id="KW-0732">Signal</keyword>
<evidence type="ECO:0000259" key="8">
    <source>
        <dbReference type="SMART" id="SM00477"/>
    </source>
</evidence>
<dbReference type="InterPro" id="IPR040255">
    <property type="entry name" value="Non-specific_endonuclease"/>
</dbReference>
<comment type="caution">
    <text evidence="10">The sequence shown here is derived from an EMBL/GenBank/DDBJ whole genome shotgun (WGS) entry which is preliminary data.</text>
</comment>
<dbReference type="InterPro" id="IPR044929">
    <property type="entry name" value="DNA/RNA_non-sp_Endonuclease_sf"/>
</dbReference>
<feature type="signal peptide" evidence="7">
    <location>
        <begin position="1"/>
        <end position="23"/>
    </location>
</feature>
<keyword evidence="11" id="KW-1185">Reference proteome</keyword>
<dbReference type="GO" id="GO:0003676">
    <property type="term" value="F:nucleic acid binding"/>
    <property type="evidence" value="ECO:0007669"/>
    <property type="project" value="InterPro"/>
</dbReference>
<dbReference type="GO" id="GO:0046872">
    <property type="term" value="F:metal ion binding"/>
    <property type="evidence" value="ECO:0007669"/>
    <property type="project" value="UniProtKB-KW"/>
</dbReference>
<comment type="similarity">
    <text evidence="1">Belongs to the DNA/RNA non-specific endonuclease family.</text>
</comment>
<feature type="compositionally biased region" description="Basic residues" evidence="6">
    <location>
        <begin position="23"/>
        <end position="34"/>
    </location>
</feature>
<dbReference type="PANTHER" id="PTHR13966:SF17">
    <property type="entry name" value="ENDONUCLEASE-RELATED"/>
    <property type="match status" value="1"/>
</dbReference>
<evidence type="ECO:0000256" key="6">
    <source>
        <dbReference type="SAM" id="MobiDB-lite"/>
    </source>
</evidence>
<dbReference type="InterPro" id="IPR001604">
    <property type="entry name" value="Endo_G_ENPP1-like_dom"/>
</dbReference>
<reference evidence="10 11" key="1">
    <citation type="submission" date="2023-03" db="EMBL/GenBank/DDBJ databases">
        <title>High-quality genome of Scylla paramamosain provides insights in environmental adaptation.</title>
        <authorList>
            <person name="Zhang L."/>
        </authorList>
    </citation>
    <scope>NUCLEOTIDE SEQUENCE [LARGE SCALE GENOMIC DNA]</scope>
    <source>
        <strain evidence="10">LZ_2023a</strain>
        <tissue evidence="10">Muscle</tissue>
    </source>
</reference>
<evidence type="ECO:0000256" key="4">
    <source>
        <dbReference type="PIRSR" id="PIRSR640255-1"/>
    </source>
</evidence>
<organism evidence="10 11">
    <name type="scientific">Scylla paramamosain</name>
    <name type="common">Mud crab</name>
    <dbReference type="NCBI Taxonomy" id="85552"/>
    <lineage>
        <taxon>Eukaryota</taxon>
        <taxon>Metazoa</taxon>
        <taxon>Ecdysozoa</taxon>
        <taxon>Arthropoda</taxon>
        <taxon>Crustacea</taxon>
        <taxon>Multicrustacea</taxon>
        <taxon>Malacostraca</taxon>
        <taxon>Eumalacostraca</taxon>
        <taxon>Eucarida</taxon>
        <taxon>Decapoda</taxon>
        <taxon>Pleocyemata</taxon>
        <taxon>Brachyura</taxon>
        <taxon>Eubrachyura</taxon>
        <taxon>Portunoidea</taxon>
        <taxon>Portunidae</taxon>
        <taxon>Portuninae</taxon>
        <taxon>Scylla</taxon>
    </lineage>
</organism>
<dbReference type="InterPro" id="IPR020821">
    <property type="entry name" value="ENPP1-3/EXOG-like_nuc-like"/>
</dbReference>
<dbReference type="GO" id="GO:0005634">
    <property type="term" value="C:nucleus"/>
    <property type="evidence" value="ECO:0007669"/>
    <property type="project" value="TreeGrafter"/>
</dbReference>
<dbReference type="EMBL" id="JARAKH010000021">
    <property type="protein sequence ID" value="KAK8392971.1"/>
    <property type="molecule type" value="Genomic_DNA"/>
</dbReference>
<evidence type="ECO:0000256" key="5">
    <source>
        <dbReference type="PIRSR" id="PIRSR640255-2"/>
    </source>
</evidence>
<feature type="binding site" evidence="5">
    <location>
        <position position="350"/>
    </location>
    <ligand>
        <name>Mg(2+)</name>
        <dbReference type="ChEBI" id="CHEBI:18420"/>
        <note>catalytic</note>
    </ligand>
</feature>
<dbReference type="AlphaFoldDB" id="A0AAW0TZM5"/>
<keyword evidence="2" id="KW-0540">Nuclease</keyword>
<dbReference type="Pfam" id="PF01223">
    <property type="entry name" value="Endonuclease_NS"/>
    <property type="match status" value="1"/>
</dbReference>
<evidence type="ECO:0000256" key="3">
    <source>
        <dbReference type="ARBA" id="ARBA00022759"/>
    </source>
</evidence>
<evidence type="ECO:0000259" key="9">
    <source>
        <dbReference type="SMART" id="SM00892"/>
    </source>
</evidence>
<dbReference type="GO" id="GO:0006309">
    <property type="term" value="P:apoptotic DNA fragmentation"/>
    <property type="evidence" value="ECO:0007669"/>
    <property type="project" value="TreeGrafter"/>
</dbReference>
<evidence type="ECO:0000313" key="11">
    <source>
        <dbReference type="Proteomes" id="UP001487740"/>
    </source>
</evidence>
<protein>
    <submittedName>
        <fullName evidence="10">Uncharacterized protein</fullName>
    </submittedName>
</protein>
<feature type="domain" description="ENPP1-3/EXOG-like endonuclease/phosphodiesterase" evidence="8">
    <location>
        <begin position="278"/>
        <end position="462"/>
    </location>
</feature>
<feature type="region of interest" description="Disordered" evidence="6">
    <location>
        <begin position="21"/>
        <end position="45"/>
    </location>
</feature>
<keyword evidence="5" id="KW-0479">Metal-binding</keyword>
<dbReference type="Gene3D" id="3.40.570.10">
    <property type="entry name" value="Extracellular Endonuclease, subunit A"/>
    <property type="match status" value="1"/>
</dbReference>
<dbReference type="SMART" id="SM00477">
    <property type="entry name" value="NUC"/>
    <property type="match status" value="1"/>
</dbReference>
<dbReference type="InterPro" id="IPR044925">
    <property type="entry name" value="His-Me_finger_sf"/>
</dbReference>
<gene>
    <name evidence="10" type="ORF">O3P69_013183</name>
</gene>